<name>A0A2G8K5I6_STIJA</name>
<evidence type="ECO:0000256" key="2">
    <source>
        <dbReference type="ARBA" id="ARBA00012701"/>
    </source>
</evidence>
<dbReference type="EC" id="2.3.1.5" evidence="2"/>
<dbReference type="GO" id="GO:0004060">
    <property type="term" value="F:arylamine N-acetyltransferase activity"/>
    <property type="evidence" value="ECO:0007669"/>
    <property type="project" value="UniProtKB-EC"/>
</dbReference>
<dbReference type="SUPFAM" id="SSF54001">
    <property type="entry name" value="Cysteine proteinases"/>
    <property type="match status" value="1"/>
</dbReference>
<comment type="similarity">
    <text evidence="1">Belongs to the arylamine N-acetyltransferase family.</text>
</comment>
<dbReference type="OrthoDB" id="7657606at2759"/>
<dbReference type="InterPro" id="IPR038765">
    <property type="entry name" value="Papain-like_cys_pep_sf"/>
</dbReference>
<dbReference type="PANTHER" id="PTHR11786">
    <property type="entry name" value="N-HYDROXYARYLAMINE O-ACETYLTRANSFERASE"/>
    <property type="match status" value="1"/>
</dbReference>
<dbReference type="Proteomes" id="UP000230750">
    <property type="component" value="Unassembled WGS sequence"/>
</dbReference>
<evidence type="ECO:0000256" key="1">
    <source>
        <dbReference type="ARBA" id="ARBA00006547"/>
    </source>
</evidence>
<evidence type="ECO:0000313" key="3">
    <source>
        <dbReference type="EMBL" id="PIK43258.1"/>
    </source>
</evidence>
<protein>
    <recommendedName>
        <fullName evidence="2">arylamine N-acetyltransferase</fullName>
        <ecNumber evidence="2">2.3.1.5</ecNumber>
    </recommendedName>
</protein>
<dbReference type="PANTHER" id="PTHR11786:SF0">
    <property type="entry name" value="ARYLAMINE N-ACETYLTRANSFERASE 4-RELATED"/>
    <property type="match status" value="1"/>
</dbReference>
<sequence length="342" mass="39968">MGNQCSTLHDRRSDVKVVYNNNELYLTVKARHQPFISFQIVPLPYRPQKMSDVKGYQQEAAAYHLTEKEAHTFIENVLSMTDFSQNLLDDKLAFLDKLIYTMHQTIPFQSVYRCSIPSKDRHRPSFSLIKEHMFKKYGGTCKTIQTFFKCLLDALGYKTDFFPITVLGQEHVGIIVHDLASQGSKHVVDVGCVYPTFTAIPLNFERNPKIYSVSFLKYKYVRRADGIVEWLHQSRSDENDWFRFAEMEVTNLVTVSYFFETTERDFADPSNQFNSILRISHYNGNCFFSVKDNIVKWSEEPQQKLLSKRVETKEEIETMLHEEFPQFPIEIIKQCVSNTLLT</sequence>
<reference evidence="3 4" key="1">
    <citation type="journal article" date="2017" name="PLoS Biol.">
        <title>The sea cucumber genome provides insights into morphological evolution and visceral regeneration.</title>
        <authorList>
            <person name="Zhang X."/>
            <person name="Sun L."/>
            <person name="Yuan J."/>
            <person name="Sun Y."/>
            <person name="Gao Y."/>
            <person name="Zhang L."/>
            <person name="Li S."/>
            <person name="Dai H."/>
            <person name="Hamel J.F."/>
            <person name="Liu C."/>
            <person name="Yu Y."/>
            <person name="Liu S."/>
            <person name="Lin W."/>
            <person name="Guo K."/>
            <person name="Jin S."/>
            <person name="Xu P."/>
            <person name="Storey K.B."/>
            <person name="Huan P."/>
            <person name="Zhang T."/>
            <person name="Zhou Y."/>
            <person name="Zhang J."/>
            <person name="Lin C."/>
            <person name="Li X."/>
            <person name="Xing L."/>
            <person name="Huo D."/>
            <person name="Sun M."/>
            <person name="Wang L."/>
            <person name="Mercier A."/>
            <person name="Li F."/>
            <person name="Yang H."/>
            <person name="Xiang J."/>
        </authorList>
    </citation>
    <scope>NUCLEOTIDE SEQUENCE [LARGE SCALE GENOMIC DNA]</scope>
    <source>
        <strain evidence="3">Shaxun</strain>
        <tissue evidence="3">Muscle</tissue>
    </source>
</reference>
<accession>A0A2G8K5I6</accession>
<keyword evidence="4" id="KW-1185">Reference proteome</keyword>
<evidence type="ECO:0000313" key="4">
    <source>
        <dbReference type="Proteomes" id="UP000230750"/>
    </source>
</evidence>
<gene>
    <name evidence="3" type="ORF">BSL78_19896</name>
</gene>
<dbReference type="Pfam" id="PF00797">
    <property type="entry name" value="Acetyltransf_2"/>
    <property type="match status" value="1"/>
</dbReference>
<organism evidence="3 4">
    <name type="scientific">Stichopus japonicus</name>
    <name type="common">Sea cucumber</name>
    <dbReference type="NCBI Taxonomy" id="307972"/>
    <lineage>
        <taxon>Eukaryota</taxon>
        <taxon>Metazoa</taxon>
        <taxon>Echinodermata</taxon>
        <taxon>Eleutherozoa</taxon>
        <taxon>Echinozoa</taxon>
        <taxon>Holothuroidea</taxon>
        <taxon>Aspidochirotacea</taxon>
        <taxon>Aspidochirotida</taxon>
        <taxon>Stichopodidae</taxon>
        <taxon>Apostichopus</taxon>
    </lineage>
</organism>
<dbReference type="EMBL" id="MRZV01000864">
    <property type="protein sequence ID" value="PIK43258.1"/>
    <property type="molecule type" value="Genomic_DNA"/>
</dbReference>
<comment type="caution">
    <text evidence="3">The sequence shown here is derived from an EMBL/GenBank/DDBJ whole genome shotgun (WGS) entry which is preliminary data.</text>
</comment>
<dbReference type="InterPro" id="IPR053710">
    <property type="entry name" value="Arylamine_NAT_domain_sf"/>
</dbReference>
<dbReference type="Gene3D" id="3.30.2140.20">
    <property type="match status" value="1"/>
</dbReference>
<dbReference type="InterPro" id="IPR001447">
    <property type="entry name" value="Arylamine_N-AcTrfase"/>
</dbReference>
<dbReference type="AlphaFoldDB" id="A0A2G8K5I6"/>
<proteinExistence type="inferred from homology"/>